<feature type="compositionally biased region" description="Basic and acidic residues" evidence="1">
    <location>
        <begin position="44"/>
        <end position="60"/>
    </location>
</feature>
<dbReference type="RefSeq" id="WP_249750114.1">
    <property type="nucleotide sequence ID" value="NZ_CP097298.1"/>
</dbReference>
<name>A0ABY4SJX2_9CAUL</name>
<accession>A0ABY4SJX2</accession>
<keyword evidence="2" id="KW-0812">Transmembrane</keyword>
<evidence type="ECO:0000256" key="1">
    <source>
        <dbReference type="SAM" id="MobiDB-lite"/>
    </source>
</evidence>
<feature type="transmembrane region" description="Helical" evidence="2">
    <location>
        <begin position="6"/>
        <end position="27"/>
    </location>
</feature>
<keyword evidence="4" id="KW-1185">Reference proteome</keyword>
<gene>
    <name evidence="3" type="ORF">M8231_09885</name>
</gene>
<dbReference type="Proteomes" id="UP001055429">
    <property type="component" value="Chromosome"/>
</dbReference>
<evidence type="ECO:0000313" key="4">
    <source>
        <dbReference type="Proteomes" id="UP001055429"/>
    </source>
</evidence>
<evidence type="ECO:0000256" key="2">
    <source>
        <dbReference type="SAM" id="Phobius"/>
    </source>
</evidence>
<dbReference type="EMBL" id="CP097649">
    <property type="protein sequence ID" value="URI14136.1"/>
    <property type="molecule type" value="Genomic_DNA"/>
</dbReference>
<evidence type="ECO:0000313" key="3">
    <source>
        <dbReference type="EMBL" id="URI14136.1"/>
    </source>
</evidence>
<feature type="region of interest" description="Disordered" evidence="1">
    <location>
        <begin position="44"/>
        <end position="66"/>
    </location>
</feature>
<sequence length="66" mass="7766">MNLDGQQIFQLVSLLCVLALFMVNLRGQIRYRRWFKRWEAQRKARRDAEQARDGGTDDRPSSGPWG</sequence>
<protein>
    <submittedName>
        <fullName evidence="3">Uncharacterized protein</fullName>
    </submittedName>
</protein>
<keyword evidence="2" id="KW-1133">Transmembrane helix</keyword>
<proteinExistence type="predicted"/>
<organism evidence="3 4">
    <name type="scientific">Brevundimonas albigilva</name>
    <dbReference type="NCBI Taxonomy" id="1312364"/>
    <lineage>
        <taxon>Bacteria</taxon>
        <taxon>Pseudomonadati</taxon>
        <taxon>Pseudomonadota</taxon>
        <taxon>Alphaproteobacteria</taxon>
        <taxon>Caulobacterales</taxon>
        <taxon>Caulobacteraceae</taxon>
        <taxon>Brevundimonas</taxon>
    </lineage>
</organism>
<keyword evidence="2" id="KW-0472">Membrane</keyword>
<reference evidence="3" key="1">
    <citation type="submission" date="2022-05" db="EMBL/GenBank/DDBJ databases">
        <title>Brevundimonas albigilva TT17 genome sequence.</title>
        <authorList>
            <person name="Lee K."/>
            <person name="Son H."/>
        </authorList>
    </citation>
    <scope>NUCLEOTIDE SEQUENCE</scope>
    <source>
        <strain evidence="3">TT17</strain>
    </source>
</reference>